<gene>
    <name evidence="4" type="ORF">Ctob_000306</name>
</gene>
<keyword evidence="5" id="KW-1185">Reference proteome</keyword>
<dbReference type="SUPFAM" id="SSF46565">
    <property type="entry name" value="Chaperone J-domain"/>
    <property type="match status" value="1"/>
</dbReference>
<dbReference type="InterPro" id="IPR036869">
    <property type="entry name" value="J_dom_sf"/>
</dbReference>
<dbReference type="CDD" id="cd06257">
    <property type="entry name" value="DnaJ"/>
    <property type="match status" value="1"/>
</dbReference>
<reference evidence="5" key="1">
    <citation type="journal article" date="2015" name="PLoS Genet.">
        <title>Genome Sequence and Transcriptome Analyses of Chrysochromulina tobin: Metabolic Tools for Enhanced Algal Fitness in the Prominent Order Prymnesiales (Haptophyceae).</title>
        <authorList>
            <person name="Hovde B.T."/>
            <person name="Deodato C.R."/>
            <person name="Hunsperger H.M."/>
            <person name="Ryken S.A."/>
            <person name="Yost W."/>
            <person name="Jha R.K."/>
            <person name="Patterson J."/>
            <person name="Monnat R.J. Jr."/>
            <person name="Barlow S.B."/>
            <person name="Starkenburg S.R."/>
            <person name="Cattolico R.A."/>
        </authorList>
    </citation>
    <scope>NUCLEOTIDE SEQUENCE</scope>
    <source>
        <strain evidence="5">CCMP291</strain>
    </source>
</reference>
<dbReference type="OrthoDB" id="552049at2759"/>
<evidence type="ECO:0000256" key="1">
    <source>
        <dbReference type="SAM" id="Phobius"/>
    </source>
</evidence>
<feature type="transmembrane region" description="Helical" evidence="1">
    <location>
        <begin position="369"/>
        <end position="386"/>
    </location>
</feature>
<feature type="signal peptide" evidence="2">
    <location>
        <begin position="1"/>
        <end position="26"/>
    </location>
</feature>
<dbReference type="PANTHER" id="PTHR44094">
    <property type="entry name" value="DNAJ HEAT SHOCK N-TERMINAL DOMAIN-CONTAINING PROTEIN"/>
    <property type="match status" value="1"/>
</dbReference>
<protein>
    <submittedName>
        <fullName evidence="4">DNAj-like subfamily a member 1</fullName>
    </submittedName>
</protein>
<dbReference type="InterPro" id="IPR001623">
    <property type="entry name" value="DnaJ_domain"/>
</dbReference>
<accession>A0A0M0J7E5</accession>
<feature type="domain" description="J" evidence="3">
    <location>
        <begin position="65"/>
        <end position="142"/>
    </location>
</feature>
<keyword evidence="1" id="KW-1133">Transmembrane helix</keyword>
<comment type="caution">
    <text evidence="4">The sequence shown here is derived from an EMBL/GenBank/DDBJ whole genome shotgun (WGS) entry which is preliminary data.</text>
</comment>
<dbReference type="PRINTS" id="PR00625">
    <property type="entry name" value="JDOMAIN"/>
</dbReference>
<keyword evidence="2" id="KW-0732">Signal</keyword>
<dbReference type="InterPro" id="IPR052423">
    <property type="entry name" value="EMIR"/>
</dbReference>
<dbReference type="Gene3D" id="1.10.287.110">
    <property type="entry name" value="DnaJ domain"/>
    <property type="match status" value="1"/>
</dbReference>
<feature type="transmembrane region" description="Helical" evidence="1">
    <location>
        <begin position="155"/>
        <end position="173"/>
    </location>
</feature>
<dbReference type="SMART" id="SM00271">
    <property type="entry name" value="DnaJ"/>
    <property type="match status" value="1"/>
</dbReference>
<organism evidence="4 5">
    <name type="scientific">Chrysochromulina tobinii</name>
    <dbReference type="NCBI Taxonomy" id="1460289"/>
    <lineage>
        <taxon>Eukaryota</taxon>
        <taxon>Haptista</taxon>
        <taxon>Haptophyta</taxon>
        <taxon>Prymnesiophyceae</taxon>
        <taxon>Prymnesiales</taxon>
        <taxon>Chrysochromulinaceae</taxon>
        <taxon>Chrysochromulina</taxon>
    </lineage>
</organism>
<sequence>MSIGNSGRDLVMCMLLLPMLEWLCSSAKIVGRPPNLQKGVMIAAGFLAIFSAVKIGYEVALKEPSYYDMLEVVPGAAHTELKKGYKQASLKVHPDKLQAQRNAGVGEAADDEPPSDEAFLAVKAAYEVLSDAQLRDLYDKFGKAGIAKKDDTTSLLTGLGFFYVVWLALAYLLTRRKQVCRAQTWSFSGLLALAIFEYQATVQGFDFLQQQLPQLTMFEKVELLHRLYPVYLLGARLVALLFFQDIDAHNFVMLQHLHWKIDRLRERLFIHNNGAPACPPGVVPYASPEQWTQFAQQTEHYYKLLQQQQPRRTATADTAAGQLPVAEDGASAFGQFNADAIDAPFASDPTAPPVLRAAPAPAAKGGRQISGLIWFFGVYFFFQWLLGRSG</sequence>
<dbReference type="AlphaFoldDB" id="A0A0M0J7E5"/>
<evidence type="ECO:0000313" key="4">
    <source>
        <dbReference type="EMBL" id="KOO22504.1"/>
    </source>
</evidence>
<evidence type="ECO:0000256" key="2">
    <source>
        <dbReference type="SAM" id="SignalP"/>
    </source>
</evidence>
<dbReference type="EMBL" id="JWZX01003273">
    <property type="protein sequence ID" value="KOO22504.1"/>
    <property type="molecule type" value="Genomic_DNA"/>
</dbReference>
<feature type="chain" id="PRO_5005601487" evidence="2">
    <location>
        <begin position="27"/>
        <end position="390"/>
    </location>
</feature>
<evidence type="ECO:0000259" key="3">
    <source>
        <dbReference type="PROSITE" id="PS50076"/>
    </source>
</evidence>
<dbReference type="Pfam" id="PF00226">
    <property type="entry name" value="DnaJ"/>
    <property type="match status" value="1"/>
</dbReference>
<dbReference type="PANTHER" id="PTHR44094:SF8">
    <property type="entry name" value="DNAJ HEAT SHOCK N-TERMINAL DOMAIN-CONTAINING PROTEIN-RELATED"/>
    <property type="match status" value="1"/>
</dbReference>
<dbReference type="PROSITE" id="PS50076">
    <property type="entry name" value="DNAJ_2"/>
    <property type="match status" value="1"/>
</dbReference>
<name>A0A0M0J7E5_9EUKA</name>
<keyword evidence="1" id="KW-0472">Membrane</keyword>
<dbReference type="Proteomes" id="UP000037460">
    <property type="component" value="Unassembled WGS sequence"/>
</dbReference>
<keyword evidence="1" id="KW-0812">Transmembrane</keyword>
<evidence type="ECO:0000313" key="5">
    <source>
        <dbReference type="Proteomes" id="UP000037460"/>
    </source>
</evidence>
<proteinExistence type="predicted"/>